<protein>
    <submittedName>
        <fullName evidence="1">Uncharacterized protein</fullName>
    </submittedName>
</protein>
<gene>
    <name evidence="1" type="ORF">ACFHYQ_08650</name>
</gene>
<dbReference type="EMBL" id="JBHMQT010000013">
    <property type="protein sequence ID" value="MFC0862365.1"/>
    <property type="molecule type" value="Genomic_DNA"/>
</dbReference>
<reference evidence="1 2" key="1">
    <citation type="submission" date="2024-09" db="EMBL/GenBank/DDBJ databases">
        <authorList>
            <person name="Sun Q."/>
            <person name="Mori K."/>
        </authorList>
    </citation>
    <scope>NUCLEOTIDE SEQUENCE [LARGE SCALE GENOMIC DNA]</scope>
    <source>
        <strain evidence="1 2">TBRC 1851</strain>
    </source>
</reference>
<evidence type="ECO:0000313" key="1">
    <source>
        <dbReference type="EMBL" id="MFC0862365.1"/>
    </source>
</evidence>
<dbReference type="RefSeq" id="WP_394300579.1">
    <property type="nucleotide sequence ID" value="NZ_JBHMQT010000013.1"/>
</dbReference>
<proteinExistence type="predicted"/>
<keyword evidence="2" id="KW-1185">Reference proteome</keyword>
<comment type="caution">
    <text evidence="1">The sequence shown here is derived from an EMBL/GenBank/DDBJ whole genome shotgun (WGS) entry which is preliminary data.</text>
</comment>
<evidence type="ECO:0000313" key="2">
    <source>
        <dbReference type="Proteomes" id="UP001589870"/>
    </source>
</evidence>
<name>A0ABV6U1Q6_9ACTN</name>
<sequence length="56" mass="6399">MVRSNRRPSATRRRQFPLDVLLKTDLAMTIYATDLTDLAVQLEEQTRLATEHLGDA</sequence>
<dbReference type="Proteomes" id="UP001589870">
    <property type="component" value="Unassembled WGS sequence"/>
</dbReference>
<accession>A0ABV6U1Q6</accession>
<organism evidence="1 2">
    <name type="scientific">Sphaerimonospora cavernae</name>
    <dbReference type="NCBI Taxonomy" id="1740611"/>
    <lineage>
        <taxon>Bacteria</taxon>
        <taxon>Bacillati</taxon>
        <taxon>Actinomycetota</taxon>
        <taxon>Actinomycetes</taxon>
        <taxon>Streptosporangiales</taxon>
        <taxon>Streptosporangiaceae</taxon>
        <taxon>Sphaerimonospora</taxon>
    </lineage>
</organism>